<feature type="transmembrane region" description="Helical" evidence="7">
    <location>
        <begin position="95"/>
        <end position="121"/>
    </location>
</feature>
<keyword evidence="5 7" id="KW-1133">Transmembrane helix</keyword>
<dbReference type="Proteomes" id="UP000257039">
    <property type="component" value="Unassembled WGS sequence"/>
</dbReference>
<keyword evidence="2" id="KW-1003">Cell membrane</keyword>
<dbReference type="PANTHER" id="PTHR30462">
    <property type="entry name" value="INTERMEMBRANE TRANSPORT PROTEIN PQIB-RELATED"/>
    <property type="match status" value="1"/>
</dbReference>
<keyword evidence="6 7" id="KW-0472">Membrane</keyword>
<dbReference type="InterPro" id="IPR036280">
    <property type="entry name" value="Multihaem_cyt_sf"/>
</dbReference>
<dbReference type="InterPro" id="IPR051800">
    <property type="entry name" value="PqiA-PqiB_transport"/>
</dbReference>
<feature type="transmembrane region" description="Helical" evidence="7">
    <location>
        <begin position="142"/>
        <end position="160"/>
    </location>
</feature>
<dbReference type="GO" id="GO:0005886">
    <property type="term" value="C:plasma membrane"/>
    <property type="evidence" value="ECO:0007669"/>
    <property type="project" value="UniProtKB-SubCell"/>
</dbReference>
<gene>
    <name evidence="8" type="ORF">B9G39_10155</name>
</gene>
<evidence type="ECO:0000256" key="1">
    <source>
        <dbReference type="ARBA" id="ARBA00004533"/>
    </source>
</evidence>
<evidence type="ECO:0000256" key="2">
    <source>
        <dbReference type="ARBA" id="ARBA00022475"/>
    </source>
</evidence>
<evidence type="ECO:0000313" key="9">
    <source>
        <dbReference type="Proteomes" id="UP000257039"/>
    </source>
</evidence>
<dbReference type="PANTHER" id="PTHR30462:SF1">
    <property type="entry name" value="INTERMEMBRANE TRANSPORT PROTEIN YEBS"/>
    <property type="match status" value="1"/>
</dbReference>
<dbReference type="Pfam" id="PF04403">
    <property type="entry name" value="PqiA"/>
    <property type="match status" value="1"/>
</dbReference>
<dbReference type="EMBL" id="NDXW01000001">
    <property type="protein sequence ID" value="RDH46704.1"/>
    <property type="molecule type" value="Genomic_DNA"/>
</dbReference>
<evidence type="ECO:0000256" key="5">
    <source>
        <dbReference type="ARBA" id="ARBA00022989"/>
    </source>
</evidence>
<name>A0A4P9VWB5_9GAMM</name>
<comment type="subcellular location">
    <subcellularLocation>
        <location evidence="1">Cell inner membrane</location>
    </subcellularLocation>
</comment>
<dbReference type="AlphaFoldDB" id="A0A4P9VWB5"/>
<organism evidence="8 9">
    <name type="scientific">Zooshikella ganghwensis</name>
    <dbReference type="NCBI Taxonomy" id="202772"/>
    <lineage>
        <taxon>Bacteria</taxon>
        <taxon>Pseudomonadati</taxon>
        <taxon>Pseudomonadota</taxon>
        <taxon>Gammaproteobacteria</taxon>
        <taxon>Oceanospirillales</taxon>
        <taxon>Zooshikellaceae</taxon>
        <taxon>Zooshikella</taxon>
    </lineage>
</organism>
<dbReference type="SUPFAM" id="SSF48695">
    <property type="entry name" value="Multiheme cytochromes"/>
    <property type="match status" value="1"/>
</dbReference>
<accession>A0A4P9VWB5</accession>
<evidence type="ECO:0000313" key="8">
    <source>
        <dbReference type="EMBL" id="RDH46704.1"/>
    </source>
</evidence>
<keyword evidence="4 7" id="KW-0812">Transmembrane</keyword>
<reference evidence="8 9" key="1">
    <citation type="submission" date="2017-04" db="EMBL/GenBank/DDBJ databases">
        <title>Draft genome sequence of Zooshikella ganghwensis VG4 isolated from Red Sea sediments.</title>
        <authorList>
            <person name="Rehman Z."/>
            <person name="Alam I."/>
            <person name="Kamau A."/>
            <person name="Bajic V."/>
            <person name="Leiknes T."/>
        </authorList>
    </citation>
    <scope>NUCLEOTIDE SEQUENCE [LARGE SCALE GENOMIC DNA]</scope>
    <source>
        <strain evidence="8 9">VG4</strain>
    </source>
</reference>
<keyword evidence="3" id="KW-0997">Cell inner membrane</keyword>
<evidence type="ECO:0000256" key="6">
    <source>
        <dbReference type="ARBA" id="ARBA00023136"/>
    </source>
</evidence>
<comment type="caution">
    <text evidence="8">The sequence shown here is derived from an EMBL/GenBank/DDBJ whole genome shotgun (WGS) entry which is preliminary data.</text>
</comment>
<dbReference type="InterPro" id="IPR007498">
    <property type="entry name" value="PqiA-like"/>
</dbReference>
<evidence type="ECO:0000256" key="4">
    <source>
        <dbReference type="ARBA" id="ARBA00022692"/>
    </source>
</evidence>
<evidence type="ECO:0000256" key="7">
    <source>
        <dbReference type="SAM" id="Phobius"/>
    </source>
</evidence>
<evidence type="ECO:0000256" key="3">
    <source>
        <dbReference type="ARBA" id="ARBA00022519"/>
    </source>
</evidence>
<protein>
    <submittedName>
        <fullName evidence="8">Paraquat-inducible membrane protein A</fullName>
    </submittedName>
</protein>
<proteinExistence type="predicted"/>
<dbReference type="RefSeq" id="WP_094789389.1">
    <property type="nucleotide sequence ID" value="NZ_NDXW01000001.1"/>
</dbReference>
<sequence>MTAKEAGWLVCSTCHKLSRPVSHAQHLRCPRCHTRLHWRTPNSLAYAWAFTLAAFIMFIPANMYPITHINFFGAGQADTILSGVIELAKAGMIPIAAVVFIASIAVPLLKLAGLIILLLSVQFRWAMSVRQRTLMYRFIEWIGRWSMLDLFVIATLVALVKLGNIATIEAGVGASAFGAVVVLTMLAAHVFDPRLMWDNAALPESAAEIEED</sequence>
<feature type="transmembrane region" description="Helical" evidence="7">
    <location>
        <begin position="172"/>
        <end position="191"/>
    </location>
</feature>
<keyword evidence="9" id="KW-1185">Reference proteome</keyword>
<feature type="transmembrane region" description="Helical" evidence="7">
    <location>
        <begin position="44"/>
        <end position="64"/>
    </location>
</feature>